<evidence type="ECO:0000256" key="1">
    <source>
        <dbReference type="ARBA" id="ARBA00001933"/>
    </source>
</evidence>
<evidence type="ECO:0000256" key="9">
    <source>
        <dbReference type="ARBA" id="ARBA00050776"/>
    </source>
</evidence>
<evidence type="ECO:0000256" key="2">
    <source>
        <dbReference type="ARBA" id="ARBA00006490"/>
    </source>
</evidence>
<evidence type="ECO:0000256" key="10">
    <source>
        <dbReference type="RuleBase" id="RU004504"/>
    </source>
</evidence>
<dbReference type="InterPro" id="IPR016454">
    <property type="entry name" value="Cysteine_dSase"/>
</dbReference>
<organism evidence="12 13">
    <name type="scientific">Flavobacterium cucumis</name>
    <dbReference type="NCBI Taxonomy" id="416016"/>
    <lineage>
        <taxon>Bacteria</taxon>
        <taxon>Pseudomonadati</taxon>
        <taxon>Bacteroidota</taxon>
        <taxon>Flavobacteriia</taxon>
        <taxon>Flavobacteriales</taxon>
        <taxon>Flavobacteriaceae</taxon>
        <taxon>Flavobacterium</taxon>
    </lineage>
</organism>
<dbReference type="InterPro" id="IPR015421">
    <property type="entry name" value="PyrdxlP-dep_Trfase_major"/>
</dbReference>
<evidence type="ECO:0000256" key="8">
    <source>
        <dbReference type="ARBA" id="ARBA00023014"/>
    </source>
</evidence>
<evidence type="ECO:0000256" key="7">
    <source>
        <dbReference type="ARBA" id="ARBA00023004"/>
    </source>
</evidence>
<keyword evidence="4" id="KW-0808">Transferase</keyword>
<comment type="cofactor">
    <cofactor evidence="1 10">
        <name>pyridoxal 5'-phosphate</name>
        <dbReference type="ChEBI" id="CHEBI:597326"/>
    </cofactor>
</comment>
<sequence length="373" mass="41276">MKKVYLDNAATTPIHPEVITAMMNVLQNDFGNPSSTHSFGRSAKTLLESSRKSIAKLLNAQASEIIFTSSATEATNWILTSAVKDLEIKRIITTKIEHHATLHTVEHLAKEFGILVEYISILPNGNIDYHDLAAQLHSEVPTLVSLIHVNNEIGTILDIKRVSDLCMYAKALFHCDTVQSIGKTNLDVQELGIDFLVASAHKFHGPKGIGFAYLKKNSMLQPMIFGGEQEKGMRAGTEAVHQVVGMAKALELAYANLESDTQYIFDLKEYCISELKKVFPEVKINGENTFYNLLNVQLPLSEEKTSMLLFTLDMKGIAVSRGSACQSGSIKPSHVLAEFLSPEETKKPSLRISFSHFNTKEDIDLLVEALKQA</sequence>
<dbReference type="GO" id="GO:0051536">
    <property type="term" value="F:iron-sulfur cluster binding"/>
    <property type="evidence" value="ECO:0007669"/>
    <property type="project" value="UniProtKB-KW"/>
</dbReference>
<dbReference type="Pfam" id="PF00266">
    <property type="entry name" value="Aminotran_5"/>
    <property type="match status" value="1"/>
</dbReference>
<dbReference type="STRING" id="416016.SAMN05443547_1982"/>
<proteinExistence type="inferred from homology"/>
<evidence type="ECO:0000256" key="5">
    <source>
        <dbReference type="ARBA" id="ARBA00022723"/>
    </source>
</evidence>
<dbReference type="GO" id="GO:0046872">
    <property type="term" value="F:metal ion binding"/>
    <property type="evidence" value="ECO:0007669"/>
    <property type="project" value="UniProtKB-KW"/>
</dbReference>
<dbReference type="Gene3D" id="3.40.640.10">
    <property type="entry name" value="Type I PLP-dependent aspartate aminotransferase-like (Major domain)"/>
    <property type="match status" value="1"/>
</dbReference>
<evidence type="ECO:0000313" key="12">
    <source>
        <dbReference type="EMBL" id="SHO73619.1"/>
    </source>
</evidence>
<evidence type="ECO:0000313" key="13">
    <source>
        <dbReference type="Proteomes" id="UP000184611"/>
    </source>
</evidence>
<dbReference type="InterPro" id="IPR015422">
    <property type="entry name" value="PyrdxlP-dep_Trfase_small"/>
</dbReference>
<dbReference type="SUPFAM" id="SSF53383">
    <property type="entry name" value="PLP-dependent transferases"/>
    <property type="match status" value="1"/>
</dbReference>
<dbReference type="OrthoDB" id="9808002at2"/>
<evidence type="ECO:0000259" key="11">
    <source>
        <dbReference type="Pfam" id="PF00266"/>
    </source>
</evidence>
<dbReference type="Gene3D" id="3.90.1150.10">
    <property type="entry name" value="Aspartate Aminotransferase, domain 1"/>
    <property type="match status" value="1"/>
</dbReference>
<dbReference type="PANTHER" id="PTHR11601">
    <property type="entry name" value="CYSTEINE DESULFURYLASE FAMILY MEMBER"/>
    <property type="match status" value="1"/>
</dbReference>
<dbReference type="RefSeq" id="WP_073583899.1">
    <property type="nucleotide sequence ID" value="NZ_CBCSEA010000005.1"/>
</dbReference>
<evidence type="ECO:0000256" key="4">
    <source>
        <dbReference type="ARBA" id="ARBA00022679"/>
    </source>
</evidence>
<dbReference type="PIRSF" id="PIRSF005572">
    <property type="entry name" value="NifS"/>
    <property type="match status" value="1"/>
</dbReference>
<protein>
    <recommendedName>
        <fullName evidence="3">cysteine desulfurase</fullName>
        <ecNumber evidence="3">2.8.1.7</ecNumber>
    </recommendedName>
</protein>
<evidence type="ECO:0000256" key="3">
    <source>
        <dbReference type="ARBA" id="ARBA00012239"/>
    </source>
</evidence>
<reference evidence="13" key="1">
    <citation type="submission" date="2016-12" db="EMBL/GenBank/DDBJ databases">
        <authorList>
            <person name="Varghese N."/>
            <person name="Submissions S."/>
        </authorList>
    </citation>
    <scope>NUCLEOTIDE SEQUENCE [LARGE SCALE GENOMIC DNA]</scope>
    <source>
        <strain evidence="13">DSM 18830</strain>
    </source>
</reference>
<keyword evidence="5" id="KW-0479">Metal-binding</keyword>
<dbReference type="GO" id="GO:0031071">
    <property type="term" value="F:cysteine desulfurase activity"/>
    <property type="evidence" value="ECO:0007669"/>
    <property type="project" value="UniProtKB-EC"/>
</dbReference>
<name>A0A1M7ZXM1_9FLAO</name>
<comment type="similarity">
    <text evidence="2">Belongs to the class-V pyridoxal-phosphate-dependent aminotransferase family. NifS/IscS subfamily.</text>
</comment>
<dbReference type="InterPro" id="IPR015424">
    <property type="entry name" value="PyrdxlP-dep_Trfase"/>
</dbReference>
<dbReference type="Gene3D" id="1.10.260.50">
    <property type="match status" value="1"/>
</dbReference>
<gene>
    <name evidence="12" type="ORF">SAMN05443547_1982</name>
</gene>
<dbReference type="Proteomes" id="UP000184611">
    <property type="component" value="Unassembled WGS sequence"/>
</dbReference>
<keyword evidence="8" id="KW-0411">Iron-sulfur</keyword>
<keyword evidence="13" id="KW-1185">Reference proteome</keyword>
<dbReference type="EC" id="2.8.1.7" evidence="3"/>
<dbReference type="InterPro" id="IPR000192">
    <property type="entry name" value="Aminotrans_V_dom"/>
</dbReference>
<dbReference type="PROSITE" id="PS00595">
    <property type="entry name" value="AA_TRANSFER_CLASS_5"/>
    <property type="match status" value="1"/>
</dbReference>
<accession>A0A1M7ZXM1</accession>
<dbReference type="AlphaFoldDB" id="A0A1M7ZXM1"/>
<feature type="domain" description="Aminotransferase class V" evidence="11">
    <location>
        <begin position="4"/>
        <end position="366"/>
    </location>
</feature>
<dbReference type="InterPro" id="IPR020578">
    <property type="entry name" value="Aminotrans_V_PyrdxlP_BS"/>
</dbReference>
<comment type="catalytic activity">
    <reaction evidence="9">
        <text>(sulfur carrier)-H + L-cysteine = (sulfur carrier)-SH + L-alanine</text>
        <dbReference type="Rhea" id="RHEA:43892"/>
        <dbReference type="Rhea" id="RHEA-COMP:14737"/>
        <dbReference type="Rhea" id="RHEA-COMP:14739"/>
        <dbReference type="ChEBI" id="CHEBI:29917"/>
        <dbReference type="ChEBI" id="CHEBI:35235"/>
        <dbReference type="ChEBI" id="CHEBI:57972"/>
        <dbReference type="ChEBI" id="CHEBI:64428"/>
        <dbReference type="EC" id="2.8.1.7"/>
    </reaction>
</comment>
<dbReference type="PANTHER" id="PTHR11601:SF34">
    <property type="entry name" value="CYSTEINE DESULFURASE"/>
    <property type="match status" value="1"/>
</dbReference>
<dbReference type="EMBL" id="FRYK01000003">
    <property type="protein sequence ID" value="SHO73619.1"/>
    <property type="molecule type" value="Genomic_DNA"/>
</dbReference>
<keyword evidence="6" id="KW-0663">Pyridoxal phosphate</keyword>
<keyword evidence="7" id="KW-0408">Iron</keyword>
<evidence type="ECO:0000256" key="6">
    <source>
        <dbReference type="ARBA" id="ARBA00022898"/>
    </source>
</evidence>